<sequence>MKSVVFMVVLHLVFFFIQTSECSLHASCKIDWSFGINCTTVNTKIVSQIKNWTSDENCKKYGGEKCLYTLISSTATEIKATHETPAHHYVDDLSFSFTTPSQGNCAVHGYSTSETWYAVLDDGTNYCNLHNLITGSSLDKAPGYKEVTDNSECTQYTSANCDKY</sequence>
<name>A0A7D9IE63_PARCT</name>
<dbReference type="PANTHER" id="PTHR38564">
    <property type="entry name" value="SI:CH73-250A16.5-RELATED"/>
    <property type="match status" value="1"/>
</dbReference>
<dbReference type="AlphaFoldDB" id="A0A7D9IE63"/>
<dbReference type="Proteomes" id="UP001152795">
    <property type="component" value="Unassembled WGS sequence"/>
</dbReference>
<proteinExistence type="predicted"/>
<organism evidence="1 2">
    <name type="scientific">Paramuricea clavata</name>
    <name type="common">Red gorgonian</name>
    <name type="synonym">Violescent sea-whip</name>
    <dbReference type="NCBI Taxonomy" id="317549"/>
    <lineage>
        <taxon>Eukaryota</taxon>
        <taxon>Metazoa</taxon>
        <taxon>Cnidaria</taxon>
        <taxon>Anthozoa</taxon>
        <taxon>Octocorallia</taxon>
        <taxon>Malacalcyonacea</taxon>
        <taxon>Plexauridae</taxon>
        <taxon>Paramuricea</taxon>
    </lineage>
</organism>
<evidence type="ECO:0000313" key="2">
    <source>
        <dbReference type="Proteomes" id="UP001152795"/>
    </source>
</evidence>
<dbReference type="EMBL" id="CACRXK020005226">
    <property type="protein sequence ID" value="CAB4005526.1"/>
    <property type="molecule type" value="Genomic_DNA"/>
</dbReference>
<evidence type="ECO:0000313" key="1">
    <source>
        <dbReference type="EMBL" id="CAB4005526.1"/>
    </source>
</evidence>
<reference evidence="1" key="1">
    <citation type="submission" date="2020-04" db="EMBL/GenBank/DDBJ databases">
        <authorList>
            <person name="Alioto T."/>
            <person name="Alioto T."/>
            <person name="Gomez Garrido J."/>
        </authorList>
    </citation>
    <scope>NUCLEOTIDE SEQUENCE</scope>
    <source>
        <strain evidence="1">A484AB</strain>
    </source>
</reference>
<dbReference type="OrthoDB" id="5946254at2759"/>
<keyword evidence="2" id="KW-1185">Reference proteome</keyword>
<protein>
    <submittedName>
        <fullName evidence="1">Uncharacterized protein LOC113672371</fullName>
    </submittedName>
</protein>
<comment type="caution">
    <text evidence="1">The sequence shown here is derived from an EMBL/GenBank/DDBJ whole genome shotgun (WGS) entry which is preliminary data.</text>
</comment>
<gene>
    <name evidence="1" type="ORF">PACLA_8A017652</name>
</gene>
<accession>A0A7D9IE63</accession>
<dbReference type="PANTHER" id="PTHR38564:SF2">
    <property type="entry name" value="WU:FC46H12 PRECURSOR"/>
    <property type="match status" value="1"/>
</dbReference>